<evidence type="ECO:0008006" key="3">
    <source>
        <dbReference type="Google" id="ProtNLM"/>
    </source>
</evidence>
<keyword evidence="2" id="KW-1185">Reference proteome</keyword>
<dbReference type="OrthoDB" id="8064698at2759"/>
<dbReference type="Proteomes" id="UP000276133">
    <property type="component" value="Unassembled WGS sequence"/>
</dbReference>
<organism evidence="1 2">
    <name type="scientific">Brachionus plicatilis</name>
    <name type="common">Marine rotifer</name>
    <name type="synonym">Brachionus muelleri</name>
    <dbReference type="NCBI Taxonomy" id="10195"/>
    <lineage>
        <taxon>Eukaryota</taxon>
        <taxon>Metazoa</taxon>
        <taxon>Spiralia</taxon>
        <taxon>Gnathifera</taxon>
        <taxon>Rotifera</taxon>
        <taxon>Eurotatoria</taxon>
        <taxon>Monogononta</taxon>
        <taxon>Pseudotrocha</taxon>
        <taxon>Ploima</taxon>
        <taxon>Brachionidae</taxon>
        <taxon>Brachionus</taxon>
    </lineage>
</organism>
<dbReference type="AlphaFoldDB" id="A0A3M7RQ01"/>
<sequence>MHFRANNMRYDYQLGGLTLNKTTKERDLGIIVTSDLKSSEQAKRAAARATMLASDGLDSPAGNTRTVYKAIERQLIRNCGVRHNFFTNRTAGNWNTLNELSKNNLFKKLAVGCYSGASTCATTWRLKTYYYYY</sequence>
<reference evidence="1 2" key="1">
    <citation type="journal article" date="2018" name="Sci. Rep.">
        <title>Genomic signatures of local adaptation to the degree of environmental predictability in rotifers.</title>
        <authorList>
            <person name="Franch-Gras L."/>
            <person name="Hahn C."/>
            <person name="Garcia-Roger E.M."/>
            <person name="Carmona M.J."/>
            <person name="Serra M."/>
            <person name="Gomez A."/>
        </authorList>
    </citation>
    <scope>NUCLEOTIDE SEQUENCE [LARGE SCALE GENOMIC DNA]</scope>
    <source>
        <strain evidence="1">HYR1</strain>
    </source>
</reference>
<gene>
    <name evidence="1" type="ORF">BpHYR1_029897</name>
</gene>
<proteinExistence type="predicted"/>
<evidence type="ECO:0000313" key="1">
    <source>
        <dbReference type="EMBL" id="RNA25653.1"/>
    </source>
</evidence>
<comment type="caution">
    <text evidence="1">The sequence shown here is derived from an EMBL/GenBank/DDBJ whole genome shotgun (WGS) entry which is preliminary data.</text>
</comment>
<name>A0A3M7RQ01_BRAPC</name>
<evidence type="ECO:0000313" key="2">
    <source>
        <dbReference type="Proteomes" id="UP000276133"/>
    </source>
</evidence>
<accession>A0A3M7RQ01</accession>
<protein>
    <recommendedName>
        <fullName evidence="3">RNA-directed DNA polymerase from mobile element jockey-like</fullName>
    </recommendedName>
</protein>
<dbReference type="EMBL" id="REGN01002889">
    <property type="protein sequence ID" value="RNA25653.1"/>
    <property type="molecule type" value="Genomic_DNA"/>
</dbReference>